<sequence length="45" mass="5277">MLILFILLSIWLCRLSERPGWFKVSHIISMLALEDEHPARSKGLR</sequence>
<name>A0A378C826_KLEPN</name>
<dbReference type="Proteomes" id="UP000255239">
    <property type="component" value="Unassembled WGS sequence"/>
</dbReference>
<protein>
    <submittedName>
        <fullName evidence="1">Uncharacterized protein</fullName>
    </submittedName>
</protein>
<evidence type="ECO:0000313" key="2">
    <source>
        <dbReference type="Proteomes" id="UP000255239"/>
    </source>
</evidence>
<reference evidence="1 2" key="1">
    <citation type="submission" date="2018-06" db="EMBL/GenBank/DDBJ databases">
        <authorList>
            <consortium name="Pathogen Informatics"/>
            <person name="Doyle S."/>
        </authorList>
    </citation>
    <scope>NUCLEOTIDE SEQUENCE [LARGE SCALE GENOMIC DNA]</scope>
    <source>
        <strain evidence="1 2">NCTC11679</strain>
    </source>
</reference>
<proteinExistence type="predicted"/>
<accession>A0A378C826</accession>
<dbReference type="EMBL" id="UGMG01000001">
    <property type="protein sequence ID" value="STV64595.1"/>
    <property type="molecule type" value="Genomic_DNA"/>
</dbReference>
<organism evidence="1 2">
    <name type="scientific">Klebsiella pneumoniae</name>
    <dbReference type="NCBI Taxonomy" id="573"/>
    <lineage>
        <taxon>Bacteria</taxon>
        <taxon>Pseudomonadati</taxon>
        <taxon>Pseudomonadota</taxon>
        <taxon>Gammaproteobacteria</taxon>
        <taxon>Enterobacterales</taxon>
        <taxon>Enterobacteriaceae</taxon>
        <taxon>Klebsiella/Raoultella group</taxon>
        <taxon>Klebsiella</taxon>
        <taxon>Klebsiella pneumoniae complex</taxon>
    </lineage>
</organism>
<evidence type="ECO:0000313" key="1">
    <source>
        <dbReference type="EMBL" id="STV64595.1"/>
    </source>
</evidence>
<dbReference type="AlphaFoldDB" id="A0A378C826"/>
<gene>
    <name evidence="1" type="ORF">NCTC11679_03099</name>
</gene>
<dbReference type="RefSeq" id="WP_087851091.1">
    <property type="nucleotide sequence ID" value="NZ_CABFWP010000001.1"/>
</dbReference>